<dbReference type="EMBL" id="CP002452">
    <property type="protein sequence ID" value="ADV45965.1"/>
    <property type="molecule type" value="Genomic_DNA"/>
</dbReference>
<keyword evidence="4 5" id="KW-0479">Metal-binding</keyword>
<dbReference type="eggNOG" id="COG0327">
    <property type="taxonomic scope" value="Bacteria"/>
</dbReference>
<name>E6X1V7_NITSE</name>
<evidence type="ECO:0000256" key="5">
    <source>
        <dbReference type="PIRSR" id="PIRSR602678-1"/>
    </source>
</evidence>
<gene>
    <name evidence="6" type="ordered locus">Nitsa_0698</name>
</gene>
<evidence type="ECO:0000313" key="7">
    <source>
        <dbReference type="Proteomes" id="UP000008633"/>
    </source>
</evidence>
<evidence type="ECO:0000256" key="4">
    <source>
        <dbReference type="ARBA" id="ARBA00022723"/>
    </source>
</evidence>
<feature type="binding site" evidence="5">
    <location>
        <position position="206"/>
    </location>
    <ligand>
        <name>a divalent metal cation</name>
        <dbReference type="ChEBI" id="CHEBI:60240"/>
        <label>1</label>
    </ligand>
</feature>
<sequence>MKIRDILDYLNELSPLELQEKWDNSGLIVGHPERSVEEVVVSLDLDDAMIDSAPERALFVVHHPLIFGKLTDLDFRRYPADLIEKLIRKGQSLIAMHTNFDQTHLNRYVFTEVLGLEPEREEPFLCEARVDWSLEELQGRLREAFGLKVLRMVAPRERIGSVALCTGSGASLMDRVEAECFLTGDIKYHDAMKAMSQGLMMVDIGHWESERFFAELMAVQLKTLPISVIISPSKNPFTLA</sequence>
<dbReference type="Proteomes" id="UP000008633">
    <property type="component" value="Chromosome"/>
</dbReference>
<dbReference type="HOGENOM" id="CLU_037423_2_1_7"/>
<dbReference type="GO" id="GO:0005737">
    <property type="term" value="C:cytoplasm"/>
    <property type="evidence" value="ECO:0007669"/>
    <property type="project" value="TreeGrafter"/>
</dbReference>
<dbReference type="InterPro" id="IPR002678">
    <property type="entry name" value="DUF34/NIF3"/>
</dbReference>
<organism evidence="6 7">
    <name type="scientific">Nitratifractor salsuginis (strain DSM 16511 / JCM 12458 / E9I37-1)</name>
    <dbReference type="NCBI Taxonomy" id="749222"/>
    <lineage>
        <taxon>Bacteria</taxon>
        <taxon>Pseudomonadati</taxon>
        <taxon>Campylobacterota</taxon>
        <taxon>Epsilonproteobacteria</taxon>
        <taxon>Campylobacterales</taxon>
        <taxon>Sulfurovaceae</taxon>
        <taxon>Nitratifractor</taxon>
    </lineage>
</organism>
<accession>E6X1V7</accession>
<evidence type="ECO:0000256" key="2">
    <source>
        <dbReference type="ARBA" id="ARBA00011643"/>
    </source>
</evidence>
<evidence type="ECO:0000313" key="6">
    <source>
        <dbReference type="EMBL" id="ADV45965.1"/>
    </source>
</evidence>
<dbReference type="Pfam" id="PF01784">
    <property type="entry name" value="DUF34_NIF3"/>
    <property type="match status" value="1"/>
</dbReference>
<dbReference type="Gene3D" id="3.40.1390.30">
    <property type="entry name" value="NIF3 (NGG1p interacting factor 3)-like"/>
    <property type="match status" value="2"/>
</dbReference>
<dbReference type="FunFam" id="3.40.1390.30:FF:000001">
    <property type="entry name" value="GTP cyclohydrolase 1 type 2"/>
    <property type="match status" value="1"/>
</dbReference>
<dbReference type="PANTHER" id="PTHR13799:SF14">
    <property type="entry name" value="GTP CYCLOHYDROLASE 1 TYPE 2 HOMOLOG"/>
    <property type="match status" value="1"/>
</dbReference>
<dbReference type="PANTHER" id="PTHR13799">
    <property type="entry name" value="NGG1 INTERACTING FACTOR 3"/>
    <property type="match status" value="1"/>
</dbReference>
<dbReference type="RefSeq" id="WP_013553659.1">
    <property type="nucleotide sequence ID" value="NC_014935.1"/>
</dbReference>
<reference evidence="7" key="2">
    <citation type="submission" date="2011-01" db="EMBL/GenBank/DDBJ databases">
        <title>The complete genome of Nitratifractor salsuginis DSM 16511.</title>
        <authorList>
            <consortium name="US DOE Joint Genome Institute (JGI-PGF)"/>
            <person name="Lucas S."/>
            <person name="Copeland A."/>
            <person name="Lapidus A."/>
            <person name="Bruce D."/>
            <person name="Goodwin L."/>
            <person name="Pitluck S."/>
            <person name="Kyrpides N."/>
            <person name="Mavromatis K."/>
            <person name="Ivanova N."/>
            <person name="Mikhailova N."/>
            <person name="Zeytun A."/>
            <person name="Detter J.C."/>
            <person name="Tapia R."/>
            <person name="Han C."/>
            <person name="Land M."/>
            <person name="Hauser L."/>
            <person name="Markowitz V."/>
            <person name="Cheng J.-F."/>
            <person name="Hugenholtz P."/>
            <person name="Woyke T."/>
            <person name="Wu D."/>
            <person name="Tindall B."/>
            <person name="Schuetze A."/>
            <person name="Brambilla E."/>
            <person name="Klenk H.-P."/>
            <person name="Eisen J.A."/>
        </authorList>
    </citation>
    <scope>NUCLEOTIDE SEQUENCE [LARGE SCALE GENOMIC DNA]</scope>
    <source>
        <strain evidence="7">DSM 16511 / JCM 12458 / E9I37-1</strain>
    </source>
</reference>
<keyword evidence="7" id="KW-1185">Reference proteome</keyword>
<dbReference type="InterPro" id="IPR036069">
    <property type="entry name" value="DUF34/NIF3_sf"/>
</dbReference>
<comment type="subunit">
    <text evidence="2">Homohexamer.</text>
</comment>
<feature type="binding site" evidence="5">
    <location>
        <position position="63"/>
    </location>
    <ligand>
        <name>a divalent metal cation</name>
        <dbReference type="ChEBI" id="CHEBI:60240"/>
        <label>1</label>
    </ligand>
</feature>
<comment type="similarity">
    <text evidence="1">Belongs to the GTP cyclohydrolase I type 2/NIF3 family.</text>
</comment>
<dbReference type="GO" id="GO:0046872">
    <property type="term" value="F:metal ion binding"/>
    <property type="evidence" value="ECO:0007669"/>
    <property type="project" value="UniProtKB-KW"/>
</dbReference>
<feature type="binding site" evidence="5">
    <location>
        <position position="210"/>
    </location>
    <ligand>
        <name>a divalent metal cation</name>
        <dbReference type="ChEBI" id="CHEBI:60240"/>
        <label>1</label>
    </ligand>
</feature>
<proteinExistence type="inferred from homology"/>
<protein>
    <recommendedName>
        <fullName evidence="3">GTP cyclohydrolase 1 type 2 homolog</fullName>
    </recommendedName>
</protein>
<dbReference type="SUPFAM" id="SSF102705">
    <property type="entry name" value="NIF3 (NGG1p interacting factor 3)-like"/>
    <property type="match status" value="1"/>
</dbReference>
<evidence type="ECO:0000256" key="1">
    <source>
        <dbReference type="ARBA" id="ARBA00006964"/>
    </source>
</evidence>
<dbReference type="STRING" id="749222.Nitsa_0698"/>
<feature type="binding site" evidence="5">
    <location>
        <position position="101"/>
    </location>
    <ligand>
        <name>a divalent metal cation</name>
        <dbReference type="ChEBI" id="CHEBI:60240"/>
        <label>1</label>
    </ligand>
</feature>
<feature type="binding site" evidence="5">
    <location>
        <position position="62"/>
    </location>
    <ligand>
        <name>a divalent metal cation</name>
        <dbReference type="ChEBI" id="CHEBI:60240"/>
        <label>1</label>
    </ligand>
</feature>
<reference evidence="6 7" key="1">
    <citation type="journal article" date="2011" name="Stand. Genomic Sci.">
        <title>Complete genome sequence of Nitratifractor salsuginis type strain (E9I37-1).</title>
        <authorList>
            <person name="Anderson I."/>
            <person name="Sikorski J."/>
            <person name="Zeytun A."/>
            <person name="Nolan M."/>
            <person name="Lapidus A."/>
            <person name="Lucas S."/>
            <person name="Hammon N."/>
            <person name="Deshpande S."/>
            <person name="Cheng J.F."/>
            <person name="Tapia R."/>
            <person name="Han C."/>
            <person name="Goodwin L."/>
            <person name="Pitluck S."/>
            <person name="Liolios K."/>
            <person name="Pagani I."/>
            <person name="Ivanova N."/>
            <person name="Huntemann M."/>
            <person name="Mavromatis K."/>
            <person name="Ovchinikova G."/>
            <person name="Pati A."/>
            <person name="Chen A."/>
            <person name="Palaniappan K."/>
            <person name="Land M."/>
            <person name="Hauser L."/>
            <person name="Brambilla E.M."/>
            <person name="Ngatchou-Djao O.D."/>
            <person name="Rohde M."/>
            <person name="Tindall B.J."/>
            <person name="Goker M."/>
            <person name="Detter J.C."/>
            <person name="Woyke T."/>
            <person name="Bristow J."/>
            <person name="Eisen J.A."/>
            <person name="Markowitz V."/>
            <person name="Hugenholtz P."/>
            <person name="Klenk H.P."/>
            <person name="Kyrpides N.C."/>
        </authorList>
    </citation>
    <scope>NUCLEOTIDE SEQUENCE [LARGE SCALE GENOMIC DNA]</scope>
    <source>
        <strain evidence="7">DSM 16511 / JCM 12458 / E9I37-1</strain>
    </source>
</reference>
<dbReference type="AlphaFoldDB" id="E6X1V7"/>
<dbReference type="KEGG" id="nsa:Nitsa_0698"/>
<evidence type="ECO:0000256" key="3">
    <source>
        <dbReference type="ARBA" id="ARBA00022112"/>
    </source>
</evidence>
<dbReference type="NCBIfam" id="TIGR00486">
    <property type="entry name" value="YbgI_SA1388"/>
    <property type="match status" value="1"/>
</dbReference>
<dbReference type="OrthoDB" id="9792792at2"/>